<dbReference type="AlphaFoldDB" id="F0GVL7"/>
<dbReference type="EMBL" id="AEXM01000017">
    <property type="protein sequence ID" value="EGC82109.1"/>
    <property type="molecule type" value="Genomic_DNA"/>
</dbReference>
<dbReference type="Gene3D" id="3.40.50.450">
    <property type="match status" value="1"/>
</dbReference>
<evidence type="ECO:0000259" key="2">
    <source>
        <dbReference type="Pfam" id="PF02481"/>
    </source>
</evidence>
<dbReference type="NCBIfam" id="TIGR00732">
    <property type="entry name" value="dprA"/>
    <property type="match status" value="1"/>
</dbReference>
<protein>
    <submittedName>
        <fullName evidence="3">DNA protecting protein DprA</fullName>
    </submittedName>
</protein>
<accession>F0GVL7</accession>
<comment type="similarity">
    <text evidence="1">Belongs to the DprA/Smf family.</text>
</comment>
<keyword evidence="4" id="KW-1185">Reference proteome</keyword>
<feature type="domain" description="Smf/DprA SLOG" evidence="2">
    <location>
        <begin position="79"/>
        <end position="289"/>
    </location>
</feature>
<dbReference type="PANTHER" id="PTHR43022:SF1">
    <property type="entry name" value="PROTEIN SMF"/>
    <property type="match status" value="1"/>
</dbReference>
<dbReference type="eggNOG" id="COG0758">
    <property type="taxonomic scope" value="Bacteria"/>
</dbReference>
<dbReference type="PANTHER" id="PTHR43022">
    <property type="entry name" value="PROTEIN SMF"/>
    <property type="match status" value="1"/>
</dbReference>
<evidence type="ECO:0000313" key="4">
    <source>
        <dbReference type="Proteomes" id="UP000005286"/>
    </source>
</evidence>
<dbReference type="RefSeq" id="WP_004834823.1">
    <property type="nucleotide sequence ID" value="NZ_AEXM01000017.1"/>
</dbReference>
<dbReference type="Proteomes" id="UP000005286">
    <property type="component" value="Unassembled WGS sequence"/>
</dbReference>
<dbReference type="SUPFAM" id="SSF102405">
    <property type="entry name" value="MCP/YpsA-like"/>
    <property type="match status" value="1"/>
</dbReference>
<organism evidence="3 4">
    <name type="scientific">Anaerococcus prevotii ACS-065-V-Col13</name>
    <dbReference type="NCBI Taxonomy" id="879305"/>
    <lineage>
        <taxon>Bacteria</taxon>
        <taxon>Bacillati</taxon>
        <taxon>Bacillota</taxon>
        <taxon>Tissierellia</taxon>
        <taxon>Tissierellales</taxon>
        <taxon>Peptoniphilaceae</taxon>
        <taxon>Anaerococcus</taxon>
    </lineage>
</organism>
<dbReference type="InterPro" id="IPR003488">
    <property type="entry name" value="DprA"/>
</dbReference>
<dbReference type="InterPro" id="IPR057666">
    <property type="entry name" value="DrpA_SLOG"/>
</dbReference>
<evidence type="ECO:0000313" key="3">
    <source>
        <dbReference type="EMBL" id="EGC82109.1"/>
    </source>
</evidence>
<evidence type="ECO:0000256" key="1">
    <source>
        <dbReference type="ARBA" id="ARBA00006525"/>
    </source>
</evidence>
<proteinExistence type="inferred from homology"/>
<reference evidence="3 4" key="1">
    <citation type="submission" date="2011-01" db="EMBL/GenBank/DDBJ databases">
        <authorList>
            <person name="Durkin A.S."/>
            <person name="Madupu R."/>
            <person name="Torralba M."/>
            <person name="Gillis M."/>
            <person name="Methe B."/>
            <person name="Sutton G."/>
            <person name="Nelson K.E."/>
        </authorList>
    </citation>
    <scope>NUCLEOTIDE SEQUENCE [LARGE SCALE GENOMIC DNA]</scope>
    <source>
        <strain evidence="3 4">ACS-065-V-Col13</strain>
    </source>
</reference>
<gene>
    <name evidence="3" type="primary">dprA</name>
    <name evidence="3" type="ORF">HMPREF9290_1073</name>
</gene>
<dbReference type="PATRIC" id="fig|879305.3.peg.847"/>
<name>F0GVL7_9FIRM</name>
<sequence length="365" mass="41772">MKTPFKLTKEEIFLYLNYLYINNSLILEMFDKTSFEDFFDKDRLFYDFLTDKQYEKIFSNDSLENFAKYIDKIHKYKYKYITILDDDYPENLKYIDDRPAVLYYKGDFDKIKDKNSLAFVGSRKCTAYGKWAAKSIGEKISLAGITTVSGLAYGIDATSHKASLDVGERTIGVIGCGIDKIYPKQNKDLYRRIEENGLILSEFPLGTEPVAYNFPRRNRIISGISIGTVVIEAKEKSGTMITVRCALDQGREVFAVPGNINSIYSKGTNKMIQEGAKLVLSADDIIEELSYLVDINSEKKVLDYTKLDKDEAQVVRYIENFPNASADTLKDQLDLDIDVINYLLTSLELKDYIENIGNNEFIIKE</sequence>
<comment type="caution">
    <text evidence="3">The sequence shown here is derived from an EMBL/GenBank/DDBJ whole genome shotgun (WGS) entry which is preliminary data.</text>
</comment>
<dbReference type="STRING" id="879305.HMPREF9290_1073"/>
<dbReference type="Pfam" id="PF02481">
    <property type="entry name" value="DNA_processg_A"/>
    <property type="match status" value="1"/>
</dbReference>
<dbReference type="GO" id="GO:0009294">
    <property type="term" value="P:DNA-mediated transformation"/>
    <property type="evidence" value="ECO:0007669"/>
    <property type="project" value="InterPro"/>
</dbReference>